<evidence type="ECO:0000256" key="1">
    <source>
        <dbReference type="SAM" id="MobiDB-lite"/>
    </source>
</evidence>
<organism evidence="2 3">
    <name type="scientific">Filobasidium floriforme</name>
    <dbReference type="NCBI Taxonomy" id="5210"/>
    <lineage>
        <taxon>Eukaryota</taxon>
        <taxon>Fungi</taxon>
        <taxon>Dikarya</taxon>
        <taxon>Basidiomycota</taxon>
        <taxon>Agaricomycotina</taxon>
        <taxon>Tremellomycetes</taxon>
        <taxon>Filobasidiales</taxon>
        <taxon>Filobasidiaceae</taxon>
        <taxon>Filobasidium</taxon>
    </lineage>
</organism>
<dbReference type="OrthoDB" id="276151at2759"/>
<name>A0A8K0JFZ1_9TREE</name>
<feature type="region of interest" description="Disordered" evidence="1">
    <location>
        <begin position="782"/>
        <end position="828"/>
    </location>
</feature>
<accession>A0A8K0JFZ1</accession>
<feature type="region of interest" description="Disordered" evidence="1">
    <location>
        <begin position="482"/>
        <end position="507"/>
    </location>
</feature>
<evidence type="ECO:0000313" key="3">
    <source>
        <dbReference type="Proteomes" id="UP000812966"/>
    </source>
</evidence>
<feature type="region of interest" description="Disordered" evidence="1">
    <location>
        <begin position="445"/>
        <end position="467"/>
    </location>
</feature>
<protein>
    <submittedName>
        <fullName evidence="2">Uncharacterized protein</fullName>
    </submittedName>
</protein>
<feature type="compositionally biased region" description="Acidic residues" evidence="1">
    <location>
        <begin position="450"/>
        <end position="467"/>
    </location>
</feature>
<keyword evidence="3" id="KW-1185">Reference proteome</keyword>
<dbReference type="Proteomes" id="UP000812966">
    <property type="component" value="Unassembled WGS sequence"/>
</dbReference>
<dbReference type="AlphaFoldDB" id="A0A8K0JFZ1"/>
<comment type="caution">
    <text evidence="2">The sequence shown here is derived from an EMBL/GenBank/DDBJ whole genome shotgun (WGS) entry which is preliminary data.</text>
</comment>
<reference evidence="2" key="1">
    <citation type="submission" date="2020-04" db="EMBL/GenBank/DDBJ databases">
        <title>Analysis of mating type loci in Filobasidium floriforme.</title>
        <authorList>
            <person name="Nowrousian M."/>
        </authorList>
    </citation>
    <scope>NUCLEOTIDE SEQUENCE</scope>
    <source>
        <strain evidence="2">CBS 6242</strain>
    </source>
</reference>
<feature type="compositionally biased region" description="Basic and acidic residues" evidence="1">
    <location>
        <begin position="782"/>
        <end position="798"/>
    </location>
</feature>
<proteinExistence type="predicted"/>
<feature type="compositionally biased region" description="Low complexity" evidence="1">
    <location>
        <begin position="816"/>
        <end position="828"/>
    </location>
</feature>
<sequence length="921" mass="104608">MHARRTLVRAIGARIPKRHYVLPAFSSTPNPGPGFEAEDQARHAGPSNYLEASSSYIPQNIDREQVDKLFELVTRPNDLKDLMHRTDVPHYDQVWTTLMSLTKETRNQLPVPLLKRVLRQVVPPIAVVQQALVTKRNAANSTESEISSVTEYPWEPRLQLVASILRFIEERDRTSSEGMLKPEERAIVMDDYLFVLRQFALTGHLAGSERVFKEMKDTGIPLPVYIHDTRLMVLTKWLTIRKSIYQRFIKYEVEQEKPHIFGVGQTALSTSIPFFPPDAVELFKQILVSMREDQVVYRQLTYDLLFRIAKESKNDKAADKILKLAYNVDLAYPDNGLDALRTRMREGMGEDPTGGNWELLDDETDGGAIAVERPQQVRRSGLEEGVQEGHGRVRWNKHALNTLVRRFAERGDLKGMLQAFEVFGQSPQEAEQVGVVGEEAGEIASSLEQATEEQQEQDESTSPAVEDEPITLTEAMAREEASGQRLNFFGRPTQPKPSNEVARDNRPRFPIRPAADFLPTLPFPLEIETRTKTALEQDPEPVAAADLEYSEKEFLSNTDTYRTLIQACAVQASLATDAEERDFAMTLGVHFLRGAVREMIVRHNAFLAVWVRINAVTADLKMPAPPPPRDEEVDGAPMKKVVALRQVLEIGDYSEDSPLRRPHYHAPAADLHPIRSTLRKRLAQPSLTVAPELVLPLYKVLRSTRNLRSVPSHKRWLQKHFSEVQELGKLARRYGREEWKVLTGKPWEEKKEIGFFGRRRLAARQAARGEEGTIEGMMQSLQEKDERLKEEAEKEKEASQMQEEEETAVHFPSTKTTTASGSSVRSSSTLPPAFFSSDLAAELHVPWTWSTSPFSSEPPVLTRGRPEPIRFVLSKHMGILREHGRELERVMEEQEAGWETYKQEKMKTKKSSRNKTTIAGQ</sequence>
<dbReference type="EMBL" id="JABELV010000167">
    <property type="protein sequence ID" value="KAG7528796.1"/>
    <property type="molecule type" value="Genomic_DNA"/>
</dbReference>
<gene>
    <name evidence="2" type="ORF">FFLO_05937</name>
</gene>
<evidence type="ECO:0000313" key="2">
    <source>
        <dbReference type="EMBL" id="KAG7528796.1"/>
    </source>
</evidence>